<dbReference type="RefSeq" id="WP_125569714.1">
    <property type="nucleotide sequence ID" value="NZ_AP019307.1"/>
</dbReference>
<dbReference type="AlphaFoldDB" id="A0A3G9IJE0"/>
<dbReference type="PANTHER" id="PTHR33371:SF18">
    <property type="entry name" value="MCE-FAMILY PROTEIN MCE3C"/>
    <property type="match status" value="1"/>
</dbReference>
<feature type="domain" description="Mce/MlaD" evidence="2">
    <location>
        <begin position="38"/>
        <end position="111"/>
    </location>
</feature>
<accession>A0A3G9IJE0</accession>
<keyword evidence="1" id="KW-1133">Transmembrane helix</keyword>
<dbReference type="NCBIfam" id="TIGR00996">
    <property type="entry name" value="Mtu_fam_mce"/>
    <property type="match status" value="1"/>
</dbReference>
<evidence type="ECO:0000313" key="3">
    <source>
        <dbReference type="EMBL" id="BBH18406.1"/>
    </source>
</evidence>
<dbReference type="InterPro" id="IPR005693">
    <property type="entry name" value="Mce"/>
</dbReference>
<dbReference type="EMBL" id="AP019307">
    <property type="protein sequence ID" value="BBH18406.1"/>
    <property type="molecule type" value="Genomic_DNA"/>
</dbReference>
<evidence type="ECO:0000259" key="2">
    <source>
        <dbReference type="Pfam" id="PF02470"/>
    </source>
</evidence>
<proteinExistence type="predicted"/>
<protein>
    <submittedName>
        <fullName evidence="3">ABC transporter substrate-binding protein</fullName>
    </submittedName>
</protein>
<organism evidence="3 4">
    <name type="scientific">Nocardioides baekrokdamisoli</name>
    <dbReference type="NCBI Taxonomy" id="1804624"/>
    <lineage>
        <taxon>Bacteria</taxon>
        <taxon>Bacillati</taxon>
        <taxon>Actinomycetota</taxon>
        <taxon>Actinomycetes</taxon>
        <taxon>Propionibacteriales</taxon>
        <taxon>Nocardioidaceae</taxon>
        <taxon>Nocardioides</taxon>
    </lineage>
</organism>
<keyword evidence="4" id="KW-1185">Reference proteome</keyword>
<feature type="transmembrane region" description="Helical" evidence="1">
    <location>
        <begin position="9"/>
        <end position="30"/>
    </location>
</feature>
<dbReference type="Proteomes" id="UP000271573">
    <property type="component" value="Chromosome"/>
</dbReference>
<reference evidence="3 4" key="1">
    <citation type="submission" date="2018-11" db="EMBL/GenBank/DDBJ databases">
        <title>Complete genome sequence of Nocardioides baekrokdamisoli strain KCTC 39748.</title>
        <authorList>
            <person name="Kang S.W."/>
            <person name="Lee K.C."/>
            <person name="Kim K.K."/>
            <person name="Kim J.S."/>
            <person name="Kim D.S."/>
            <person name="Ko S.H."/>
            <person name="Yang S.H."/>
            <person name="Shin Y.K."/>
            <person name="Lee J.S."/>
        </authorList>
    </citation>
    <scope>NUCLEOTIDE SEQUENCE [LARGE SCALE GENOMIC DNA]</scope>
    <source>
        <strain evidence="3 4">KCTC 39748</strain>
    </source>
</reference>
<dbReference type="InterPro" id="IPR052336">
    <property type="entry name" value="MlaD_Phospholipid_Transporter"/>
</dbReference>
<keyword evidence="1" id="KW-0472">Membrane</keyword>
<dbReference type="InterPro" id="IPR003399">
    <property type="entry name" value="Mce/MlaD"/>
</dbReference>
<name>A0A3G9IJE0_9ACTN</name>
<dbReference type="OrthoDB" id="5241191at2"/>
<evidence type="ECO:0000256" key="1">
    <source>
        <dbReference type="SAM" id="Phobius"/>
    </source>
</evidence>
<evidence type="ECO:0000313" key="4">
    <source>
        <dbReference type="Proteomes" id="UP000271573"/>
    </source>
</evidence>
<dbReference type="PANTHER" id="PTHR33371">
    <property type="entry name" value="INTERMEMBRANE PHOSPHOLIPID TRANSPORT SYSTEM BINDING PROTEIN MLAD-RELATED"/>
    <property type="match status" value="1"/>
</dbReference>
<dbReference type="Pfam" id="PF02470">
    <property type="entry name" value="MlaD"/>
    <property type="match status" value="1"/>
</dbReference>
<sequence>MARRTDKHLTWYGGLAIGVLALAMLAAFTLQKFPFFAGTTYHAEFKDASGLKVGDQVEIAGIRVGRVDGMSIEGTHIRVDFDVHGQKFGKMSTASVEVLNLLGEKYLKLTPIGDDTMSDGGTITCPRPDATATQPKDCRTTAGYDIVGALTDLTNTTGKINQANLSKALSTLATTINGAAPNVKGSFAGLSRLSSVISSRNTEIGQLLNHAQSVSNLLNSRKGDLLALMKSSDLVFQELLNRRQAIDDLLTSTRRLAVQLKGVATDNQAQIGDALKQLNTALTFLNARKQQLSDTIKYYGPYASILENVIGTGPWFDAYVPNLPGLATGEFVPGVRTY</sequence>
<dbReference type="GO" id="GO:0005576">
    <property type="term" value="C:extracellular region"/>
    <property type="evidence" value="ECO:0007669"/>
    <property type="project" value="TreeGrafter"/>
</dbReference>
<gene>
    <name evidence="3" type="ORF">Back2_26930</name>
</gene>
<dbReference type="KEGG" id="nbe:Back2_26930"/>
<keyword evidence="1" id="KW-0812">Transmembrane</keyword>